<keyword evidence="2" id="KW-1185">Reference proteome</keyword>
<dbReference type="EMBL" id="SEOQ01000192">
    <property type="protein sequence ID" value="TFY67370.1"/>
    <property type="molecule type" value="Genomic_DNA"/>
</dbReference>
<evidence type="ECO:0000313" key="1">
    <source>
        <dbReference type="EMBL" id="TFY67370.1"/>
    </source>
</evidence>
<gene>
    <name evidence="1" type="ORF">EVG20_g3964</name>
</gene>
<accession>A0A4Y9Z021</accession>
<name>A0A4Y9Z021_9AGAM</name>
<comment type="caution">
    <text evidence="1">The sequence shown here is derived from an EMBL/GenBank/DDBJ whole genome shotgun (WGS) entry which is preliminary data.</text>
</comment>
<dbReference type="OrthoDB" id="2104739at2759"/>
<evidence type="ECO:0000313" key="2">
    <source>
        <dbReference type="Proteomes" id="UP000298327"/>
    </source>
</evidence>
<dbReference type="AlphaFoldDB" id="A0A4Y9Z021"/>
<dbReference type="Proteomes" id="UP000298327">
    <property type="component" value="Unassembled WGS sequence"/>
</dbReference>
<protein>
    <submittedName>
        <fullName evidence="1">Uncharacterized protein</fullName>
    </submittedName>
</protein>
<organism evidence="1 2">
    <name type="scientific">Dentipellis fragilis</name>
    <dbReference type="NCBI Taxonomy" id="205917"/>
    <lineage>
        <taxon>Eukaryota</taxon>
        <taxon>Fungi</taxon>
        <taxon>Dikarya</taxon>
        <taxon>Basidiomycota</taxon>
        <taxon>Agaricomycotina</taxon>
        <taxon>Agaricomycetes</taxon>
        <taxon>Russulales</taxon>
        <taxon>Hericiaceae</taxon>
        <taxon>Dentipellis</taxon>
    </lineage>
</organism>
<proteinExistence type="predicted"/>
<reference evidence="1 2" key="1">
    <citation type="submission" date="2019-02" db="EMBL/GenBank/DDBJ databases">
        <title>Genome sequencing of the rare red list fungi Dentipellis fragilis.</title>
        <authorList>
            <person name="Buettner E."/>
            <person name="Kellner H."/>
        </authorList>
    </citation>
    <scope>NUCLEOTIDE SEQUENCE [LARGE SCALE GENOMIC DNA]</scope>
    <source>
        <strain evidence="1 2">DSM 105465</strain>
    </source>
</reference>
<sequence>MCYPSPIPGRRLLSDSDTRFLLPPRARATAIDSGQPQVPSYLVAFNMAPPYVEFRTPDSTRFPLPSRAYLQIHAACCKVAYMAGAEEYFDSLEPVPAGALMARLADLATD</sequence>